<gene>
    <name evidence="1" type="ORF">V8G54_033609</name>
</gene>
<protein>
    <submittedName>
        <fullName evidence="1">Uncharacterized protein</fullName>
    </submittedName>
</protein>
<proteinExistence type="predicted"/>
<dbReference type="Proteomes" id="UP001374535">
    <property type="component" value="Chromosome 10"/>
</dbReference>
<dbReference type="EMBL" id="CP144691">
    <property type="protein sequence ID" value="WVY94521.1"/>
    <property type="molecule type" value="Genomic_DNA"/>
</dbReference>
<keyword evidence="2" id="KW-1185">Reference proteome</keyword>
<evidence type="ECO:0000313" key="2">
    <source>
        <dbReference type="Proteomes" id="UP001374535"/>
    </source>
</evidence>
<sequence>MSKSVHNSSLEGLLGGEVMGNSDDDVLQHHLFDVGDCGMQNLQIDVPESIHEPSRGVVNVQALDPYHGLGPQDLNFHSHVSSCRGGCRNGLGLDMLCRSFLLGLESSLEAADFDLQFIDIINGVGKQGGLVHLGHVWDGGAKSIESLIQLLSPLPLGLYVIYGKRLTYPPRPSSHHGNIVVVAFRIVIRRP</sequence>
<organism evidence="1 2">
    <name type="scientific">Vigna mungo</name>
    <name type="common">Black gram</name>
    <name type="synonym">Phaseolus mungo</name>
    <dbReference type="NCBI Taxonomy" id="3915"/>
    <lineage>
        <taxon>Eukaryota</taxon>
        <taxon>Viridiplantae</taxon>
        <taxon>Streptophyta</taxon>
        <taxon>Embryophyta</taxon>
        <taxon>Tracheophyta</taxon>
        <taxon>Spermatophyta</taxon>
        <taxon>Magnoliopsida</taxon>
        <taxon>eudicotyledons</taxon>
        <taxon>Gunneridae</taxon>
        <taxon>Pentapetalae</taxon>
        <taxon>rosids</taxon>
        <taxon>fabids</taxon>
        <taxon>Fabales</taxon>
        <taxon>Fabaceae</taxon>
        <taxon>Papilionoideae</taxon>
        <taxon>50 kb inversion clade</taxon>
        <taxon>NPAAA clade</taxon>
        <taxon>indigoferoid/millettioid clade</taxon>
        <taxon>Phaseoleae</taxon>
        <taxon>Vigna</taxon>
    </lineage>
</organism>
<evidence type="ECO:0000313" key="1">
    <source>
        <dbReference type="EMBL" id="WVY94521.1"/>
    </source>
</evidence>
<dbReference type="AlphaFoldDB" id="A0AAQ3MPA9"/>
<accession>A0AAQ3MPA9</accession>
<name>A0AAQ3MPA9_VIGMU</name>
<reference evidence="1 2" key="1">
    <citation type="journal article" date="2023" name="Life. Sci Alliance">
        <title>Evolutionary insights into 3D genome organization and epigenetic landscape of Vigna mungo.</title>
        <authorList>
            <person name="Junaid A."/>
            <person name="Singh B."/>
            <person name="Bhatia S."/>
        </authorList>
    </citation>
    <scope>NUCLEOTIDE SEQUENCE [LARGE SCALE GENOMIC DNA]</scope>
    <source>
        <strain evidence="1">Urdbean</strain>
    </source>
</reference>